<organism evidence="1">
    <name type="scientific">Candidatus Kentrum sp. LFY</name>
    <dbReference type="NCBI Taxonomy" id="2126342"/>
    <lineage>
        <taxon>Bacteria</taxon>
        <taxon>Pseudomonadati</taxon>
        <taxon>Pseudomonadota</taxon>
        <taxon>Gammaproteobacteria</taxon>
        <taxon>Candidatus Kentrum</taxon>
    </lineage>
</organism>
<sequence length="98" mass="11041">MEKLFGGQSNCSDLLFPKGRKALAFSPLPGKSSTGRIKDFGLSPKEEYKSDINPNATRSHMSFVSASCQNQKRDGLGFRCRISQDFVFRYVNFPVRSR</sequence>
<name>A0A450U5E2_9GAMM</name>
<gene>
    <name evidence="1" type="ORF">BECKLFY1418B_GA0070995_10038</name>
</gene>
<dbReference type="AlphaFoldDB" id="A0A450U5E2"/>
<evidence type="ECO:0000313" key="1">
    <source>
        <dbReference type="EMBL" id="VFJ86395.1"/>
    </source>
</evidence>
<reference evidence="1" key="1">
    <citation type="submission" date="2019-02" db="EMBL/GenBank/DDBJ databases">
        <authorList>
            <person name="Gruber-Vodicka R. H."/>
            <person name="Seah K. B. B."/>
        </authorList>
    </citation>
    <scope>NUCLEOTIDE SEQUENCE</scope>
    <source>
        <strain evidence="1">BECK_M7</strain>
    </source>
</reference>
<proteinExistence type="predicted"/>
<accession>A0A450U5E2</accession>
<dbReference type="EMBL" id="CAADFF010000003">
    <property type="protein sequence ID" value="VFJ86395.1"/>
    <property type="molecule type" value="Genomic_DNA"/>
</dbReference>
<protein>
    <submittedName>
        <fullName evidence="1">Uncharacterized protein</fullName>
    </submittedName>
</protein>